<feature type="site" description="Transition state stabilizer" evidence="7">
    <location>
        <position position="153"/>
    </location>
</feature>
<reference evidence="9 10" key="1">
    <citation type="submission" date="2020-08" db="EMBL/GenBank/DDBJ databases">
        <title>Genomic Encyclopedia of Type Strains, Phase IV (KMG-IV): sequencing the most valuable type-strain genomes for metagenomic binning, comparative biology and taxonomic classification.</title>
        <authorList>
            <person name="Goeker M."/>
        </authorList>
    </citation>
    <scope>NUCLEOTIDE SEQUENCE [LARGE SCALE GENOMIC DNA]</scope>
    <source>
        <strain evidence="9 10">DSM 25079</strain>
    </source>
</reference>
<keyword evidence="4 6" id="KW-0460">Magnesium</keyword>
<keyword evidence="10" id="KW-1185">Reference proteome</keyword>
<dbReference type="Pfam" id="PF03372">
    <property type="entry name" value="Exo_endo_phos"/>
    <property type="match status" value="1"/>
</dbReference>
<dbReference type="Proteomes" id="UP000549617">
    <property type="component" value="Unassembled WGS sequence"/>
</dbReference>
<name>A0A7W9AEA1_9SPHN</name>
<feature type="active site" evidence="5">
    <location>
        <position position="109"/>
    </location>
</feature>
<dbReference type="GO" id="GO:0004519">
    <property type="term" value="F:endonuclease activity"/>
    <property type="evidence" value="ECO:0007669"/>
    <property type="project" value="InterPro"/>
</dbReference>
<evidence type="ECO:0000256" key="2">
    <source>
        <dbReference type="ARBA" id="ARBA00022723"/>
    </source>
</evidence>
<comment type="similarity">
    <text evidence="1">Belongs to the DNA repair enzymes AP/ExoA family.</text>
</comment>
<dbReference type="PROSITE" id="PS51435">
    <property type="entry name" value="AP_NUCLEASE_F1_4"/>
    <property type="match status" value="1"/>
</dbReference>
<organism evidence="9 10">
    <name type="scientific">Sphingobium boeckii</name>
    <dbReference type="NCBI Taxonomy" id="1082345"/>
    <lineage>
        <taxon>Bacteria</taxon>
        <taxon>Pseudomonadati</taxon>
        <taxon>Pseudomonadota</taxon>
        <taxon>Alphaproteobacteria</taxon>
        <taxon>Sphingomonadales</taxon>
        <taxon>Sphingomonadaceae</taxon>
        <taxon>Sphingobium</taxon>
    </lineage>
</organism>
<keyword evidence="3 9" id="KW-0378">Hydrolase</keyword>
<dbReference type="RefSeq" id="WP_184014369.1">
    <property type="nucleotide sequence ID" value="NZ_JACIJC010000001.1"/>
</dbReference>
<evidence type="ECO:0000313" key="9">
    <source>
        <dbReference type="EMBL" id="MBB5684112.1"/>
    </source>
</evidence>
<dbReference type="GO" id="GO:0008311">
    <property type="term" value="F:double-stranded DNA 3'-5' DNA exonuclease activity"/>
    <property type="evidence" value="ECO:0007669"/>
    <property type="project" value="UniProtKB-EC"/>
</dbReference>
<keyword evidence="6" id="KW-0464">Manganese</keyword>
<dbReference type="AlphaFoldDB" id="A0A7W9AEA1"/>
<keyword evidence="2 6" id="KW-0479">Metal-binding</keyword>
<evidence type="ECO:0000256" key="1">
    <source>
        <dbReference type="ARBA" id="ARBA00007092"/>
    </source>
</evidence>
<feature type="domain" description="Endonuclease/exonuclease/phosphatase" evidence="8">
    <location>
        <begin position="8"/>
        <end position="255"/>
    </location>
</feature>
<evidence type="ECO:0000256" key="3">
    <source>
        <dbReference type="ARBA" id="ARBA00022801"/>
    </source>
</evidence>
<dbReference type="EC" id="3.1.11.2" evidence="9"/>
<dbReference type="InterPro" id="IPR004808">
    <property type="entry name" value="AP_endonuc_1"/>
</dbReference>
<feature type="binding site" evidence="6">
    <location>
        <position position="254"/>
    </location>
    <ligand>
        <name>Mg(2+)</name>
        <dbReference type="ChEBI" id="CHEBI:18420"/>
        <label>1</label>
    </ligand>
</feature>
<dbReference type="InterPro" id="IPR036691">
    <property type="entry name" value="Endo/exonu/phosph_ase_sf"/>
</dbReference>
<comment type="caution">
    <text evidence="9">The sequence shown here is derived from an EMBL/GenBank/DDBJ whole genome shotgun (WGS) entry which is preliminary data.</text>
</comment>
<evidence type="ECO:0000259" key="8">
    <source>
        <dbReference type="Pfam" id="PF03372"/>
    </source>
</evidence>
<feature type="active site" description="Proton acceptor" evidence="5">
    <location>
        <position position="255"/>
    </location>
</feature>
<accession>A0A7W9AEA1</accession>
<feature type="binding site" evidence="6">
    <location>
        <position position="255"/>
    </location>
    <ligand>
        <name>Mg(2+)</name>
        <dbReference type="ChEBI" id="CHEBI:18420"/>
        <label>1</label>
    </ligand>
</feature>
<dbReference type="GO" id="GO:0006281">
    <property type="term" value="P:DNA repair"/>
    <property type="evidence" value="ECO:0007669"/>
    <property type="project" value="InterPro"/>
</dbReference>
<feature type="site" description="Important for catalytic activity" evidence="7">
    <location>
        <position position="225"/>
    </location>
</feature>
<comment type="cofactor">
    <cofactor evidence="6">
        <name>Mg(2+)</name>
        <dbReference type="ChEBI" id="CHEBI:18420"/>
    </cofactor>
    <cofactor evidence="6">
        <name>Mn(2+)</name>
        <dbReference type="ChEBI" id="CHEBI:29035"/>
    </cofactor>
    <text evidence="6">Probably binds two magnesium or manganese ions per subunit.</text>
</comment>
<dbReference type="EMBL" id="JACIJC010000001">
    <property type="protein sequence ID" value="MBB5684112.1"/>
    <property type="molecule type" value="Genomic_DNA"/>
</dbReference>
<evidence type="ECO:0000256" key="5">
    <source>
        <dbReference type="PIRSR" id="PIRSR604808-1"/>
    </source>
</evidence>
<dbReference type="Gene3D" id="3.60.10.10">
    <property type="entry name" value="Endonuclease/exonuclease/phosphatase"/>
    <property type="match status" value="1"/>
</dbReference>
<evidence type="ECO:0000313" key="10">
    <source>
        <dbReference type="Proteomes" id="UP000549617"/>
    </source>
</evidence>
<dbReference type="GO" id="GO:0003677">
    <property type="term" value="F:DNA binding"/>
    <property type="evidence" value="ECO:0007669"/>
    <property type="project" value="InterPro"/>
</dbReference>
<dbReference type="PANTHER" id="PTHR43250:SF2">
    <property type="entry name" value="EXODEOXYRIBONUCLEASE III"/>
    <property type="match status" value="1"/>
</dbReference>
<sequence>MADTLTIASWNINSVRFRMEIVERFLREDAPDILCLQETKTEDATFPAAAFRALGYKHQILHGQRMHHGVAIVSKIPIHEDDRLDWQANGEARHVGVRLDNGLRLENVYVPAGGDIPDRDANPKFGQKLDFLERMIDWSGKLDVPTLLVGDFNIAPLESDVWNHKQLLGVVSHTPIEVETLGRLQAAHDWVDLGRHFYPAPARLHTWWSYRSKDWTVNDRGRRLDHMWASPEIAQKAIAHRVCEPCRNWLKPSDHVPLVTEFRF</sequence>
<dbReference type="GO" id="GO:0046872">
    <property type="term" value="F:metal ion binding"/>
    <property type="evidence" value="ECO:0007669"/>
    <property type="project" value="UniProtKB-KW"/>
</dbReference>
<dbReference type="InterPro" id="IPR037493">
    <property type="entry name" value="ExoIII-like"/>
</dbReference>
<proteinExistence type="inferred from homology"/>
<feature type="binding site" evidence="6">
    <location>
        <position position="11"/>
    </location>
    <ligand>
        <name>Mg(2+)</name>
        <dbReference type="ChEBI" id="CHEBI:18420"/>
        <label>1</label>
    </ligand>
</feature>
<evidence type="ECO:0000256" key="7">
    <source>
        <dbReference type="PIRSR" id="PIRSR604808-3"/>
    </source>
</evidence>
<gene>
    <name evidence="9" type="ORF">FHS49_000103</name>
</gene>
<dbReference type="SUPFAM" id="SSF56219">
    <property type="entry name" value="DNase I-like"/>
    <property type="match status" value="1"/>
</dbReference>
<feature type="binding site" evidence="6">
    <location>
        <position position="153"/>
    </location>
    <ligand>
        <name>Mg(2+)</name>
        <dbReference type="ChEBI" id="CHEBI:18420"/>
        <label>1</label>
    </ligand>
</feature>
<dbReference type="PROSITE" id="PS00726">
    <property type="entry name" value="AP_NUCLEASE_F1_1"/>
    <property type="match status" value="1"/>
</dbReference>
<dbReference type="InterPro" id="IPR005135">
    <property type="entry name" value="Endo/exonuclease/phosphatase"/>
</dbReference>
<feature type="binding site" evidence="6">
    <location>
        <position position="38"/>
    </location>
    <ligand>
        <name>Mg(2+)</name>
        <dbReference type="ChEBI" id="CHEBI:18420"/>
        <label>1</label>
    </ligand>
</feature>
<feature type="site" description="Interaction with DNA substrate" evidence="7">
    <location>
        <position position="255"/>
    </location>
</feature>
<dbReference type="PANTHER" id="PTHR43250">
    <property type="entry name" value="EXODEOXYRIBONUCLEASE III"/>
    <property type="match status" value="1"/>
</dbReference>
<feature type="active site" description="Proton donor/acceptor" evidence="5">
    <location>
        <position position="151"/>
    </location>
</feature>
<dbReference type="CDD" id="cd09086">
    <property type="entry name" value="ExoIII-like_AP-endo"/>
    <property type="match status" value="1"/>
</dbReference>
<dbReference type="NCBIfam" id="TIGR00633">
    <property type="entry name" value="xth"/>
    <property type="match status" value="1"/>
</dbReference>
<evidence type="ECO:0000256" key="4">
    <source>
        <dbReference type="ARBA" id="ARBA00022842"/>
    </source>
</evidence>
<protein>
    <submittedName>
        <fullName evidence="9">Exodeoxyribonuclease-3</fullName>
        <ecNumber evidence="9">3.1.11.2</ecNumber>
    </submittedName>
</protein>
<evidence type="ECO:0000256" key="6">
    <source>
        <dbReference type="PIRSR" id="PIRSR604808-2"/>
    </source>
</evidence>
<dbReference type="InterPro" id="IPR020847">
    <property type="entry name" value="AP_endonuclease_F1_BS"/>
</dbReference>
<feature type="binding site" evidence="6">
    <location>
        <position position="151"/>
    </location>
    <ligand>
        <name>Mg(2+)</name>
        <dbReference type="ChEBI" id="CHEBI:18420"/>
        <label>1</label>
    </ligand>
</feature>